<dbReference type="Proteomes" id="UP000295636">
    <property type="component" value="Unassembled WGS sequence"/>
</dbReference>
<feature type="domain" description="PIN" evidence="1">
    <location>
        <begin position="3"/>
        <end position="118"/>
    </location>
</feature>
<dbReference type="EMBL" id="SMRT01000008">
    <property type="protein sequence ID" value="TDF96198.1"/>
    <property type="molecule type" value="Genomic_DNA"/>
</dbReference>
<comment type="caution">
    <text evidence="2">The sequence shown here is derived from an EMBL/GenBank/DDBJ whole genome shotgun (WGS) entry which is preliminary data.</text>
</comment>
<reference evidence="2 3" key="1">
    <citation type="submission" date="2019-03" db="EMBL/GenBank/DDBJ databases">
        <title>This is whole genome sequence of Paenibacillus sp MS74 strain.</title>
        <authorList>
            <person name="Trinh H.N."/>
        </authorList>
    </citation>
    <scope>NUCLEOTIDE SEQUENCE [LARGE SCALE GENOMIC DNA]</scope>
    <source>
        <strain evidence="2 3">MS74</strain>
    </source>
</reference>
<evidence type="ECO:0000313" key="2">
    <source>
        <dbReference type="EMBL" id="TDF96198.1"/>
    </source>
</evidence>
<accession>A0A4R5KMR6</accession>
<sequence length="126" mass="14616">MNIVDANLILRYLLHDAVQFIDQAMDTIENHHIFIPNEVIAEVVYVLEKVYKVDRPLIYDSLRNLLSYSNIATHDRRILVEALKVYSEIKIDFVDSLLFAYSKIGGHTVFTFDKKLNQMLDDLSNA</sequence>
<dbReference type="AlphaFoldDB" id="A0A4R5KMR6"/>
<dbReference type="Pfam" id="PF01850">
    <property type="entry name" value="PIN"/>
    <property type="match status" value="1"/>
</dbReference>
<evidence type="ECO:0000259" key="1">
    <source>
        <dbReference type="Pfam" id="PF01850"/>
    </source>
</evidence>
<dbReference type="RefSeq" id="WP_133230398.1">
    <property type="nucleotide sequence ID" value="NZ_SMRT01000008.1"/>
</dbReference>
<dbReference type="Gene3D" id="3.40.50.1010">
    <property type="entry name" value="5'-nuclease"/>
    <property type="match status" value="1"/>
</dbReference>
<organism evidence="2 3">
    <name type="scientific">Paenibacillus piri</name>
    <dbReference type="NCBI Taxonomy" id="2547395"/>
    <lineage>
        <taxon>Bacteria</taxon>
        <taxon>Bacillati</taxon>
        <taxon>Bacillota</taxon>
        <taxon>Bacilli</taxon>
        <taxon>Bacillales</taxon>
        <taxon>Paenibacillaceae</taxon>
        <taxon>Paenibacillus</taxon>
    </lineage>
</organism>
<dbReference type="SUPFAM" id="SSF88723">
    <property type="entry name" value="PIN domain-like"/>
    <property type="match status" value="1"/>
</dbReference>
<proteinExistence type="predicted"/>
<evidence type="ECO:0000313" key="3">
    <source>
        <dbReference type="Proteomes" id="UP000295636"/>
    </source>
</evidence>
<gene>
    <name evidence="2" type="ORF">E1757_17520</name>
</gene>
<dbReference type="InterPro" id="IPR029060">
    <property type="entry name" value="PIN-like_dom_sf"/>
</dbReference>
<protein>
    <submittedName>
        <fullName evidence="2">PIN domain-containing protein</fullName>
    </submittedName>
</protein>
<name>A0A4R5KMR6_9BACL</name>
<dbReference type="OrthoDB" id="9789052at2"/>
<dbReference type="InterPro" id="IPR002716">
    <property type="entry name" value="PIN_dom"/>
</dbReference>
<keyword evidence="3" id="KW-1185">Reference proteome</keyword>